<proteinExistence type="predicted"/>
<organism evidence="2 3">
    <name type="scientific">Salix udensis</name>
    <dbReference type="NCBI Taxonomy" id="889485"/>
    <lineage>
        <taxon>Eukaryota</taxon>
        <taxon>Viridiplantae</taxon>
        <taxon>Streptophyta</taxon>
        <taxon>Embryophyta</taxon>
        <taxon>Tracheophyta</taxon>
        <taxon>Spermatophyta</taxon>
        <taxon>Magnoliopsida</taxon>
        <taxon>eudicotyledons</taxon>
        <taxon>Gunneridae</taxon>
        <taxon>Pentapetalae</taxon>
        <taxon>rosids</taxon>
        <taxon>fabids</taxon>
        <taxon>Malpighiales</taxon>
        <taxon>Salicaceae</taxon>
        <taxon>Saliceae</taxon>
        <taxon>Salix</taxon>
    </lineage>
</organism>
<dbReference type="Proteomes" id="UP001162972">
    <property type="component" value="Chromosome 5"/>
</dbReference>
<protein>
    <submittedName>
        <fullName evidence="2">Uncharacterized protein</fullName>
    </submittedName>
</protein>
<feature type="compositionally biased region" description="Basic and acidic residues" evidence="1">
    <location>
        <begin position="20"/>
        <end position="36"/>
    </location>
</feature>
<feature type="region of interest" description="Disordered" evidence="1">
    <location>
        <begin position="20"/>
        <end position="42"/>
    </location>
</feature>
<evidence type="ECO:0000256" key="1">
    <source>
        <dbReference type="SAM" id="MobiDB-lite"/>
    </source>
</evidence>
<sequence>MSSNVRSPIPKPHISSAIISDKKATKCRSKEQKGPEEIGYSMPSTREASTYWKMFSHMTAFLRTSIFELQLLENRTYTLTMSRMPSNFFAI</sequence>
<evidence type="ECO:0000313" key="3">
    <source>
        <dbReference type="Proteomes" id="UP001162972"/>
    </source>
</evidence>
<comment type="caution">
    <text evidence="2">The sequence shown here is derived from an EMBL/GenBank/DDBJ whole genome shotgun (WGS) entry which is preliminary data.</text>
</comment>
<dbReference type="EMBL" id="JAPFFJ010000013">
    <property type="protein sequence ID" value="KAJ6412545.1"/>
    <property type="molecule type" value="Genomic_DNA"/>
</dbReference>
<name>A0AAD6JY86_9ROSI</name>
<accession>A0AAD6JY86</accession>
<reference evidence="2 3" key="1">
    <citation type="journal article" date="2023" name="Int. J. Mol. Sci.">
        <title>De Novo Assembly and Annotation of 11 Diverse Shrub Willow (Salix) Genomes Reveals Novel Gene Organization in Sex-Linked Regions.</title>
        <authorList>
            <person name="Hyden B."/>
            <person name="Feng K."/>
            <person name="Yates T.B."/>
            <person name="Jawdy S."/>
            <person name="Cereghino C."/>
            <person name="Smart L.B."/>
            <person name="Muchero W."/>
        </authorList>
    </citation>
    <scope>NUCLEOTIDE SEQUENCE [LARGE SCALE GENOMIC DNA]</scope>
    <source>
        <tissue evidence="2">Shoot tip</tissue>
    </source>
</reference>
<dbReference type="AlphaFoldDB" id="A0AAD6JY86"/>
<gene>
    <name evidence="2" type="ORF">OIU84_005574</name>
</gene>
<keyword evidence="3" id="KW-1185">Reference proteome</keyword>
<evidence type="ECO:0000313" key="2">
    <source>
        <dbReference type="EMBL" id="KAJ6412545.1"/>
    </source>
</evidence>